<protein>
    <submittedName>
        <fullName evidence="2">Uncharacterized protein</fullName>
    </submittedName>
</protein>
<evidence type="ECO:0000313" key="2">
    <source>
        <dbReference type="EMBL" id="CAI6354625.1"/>
    </source>
</evidence>
<proteinExistence type="predicted"/>
<dbReference type="AlphaFoldDB" id="A0AAV0WFP6"/>
<reference evidence="2 3" key="1">
    <citation type="submission" date="2023-01" db="EMBL/GenBank/DDBJ databases">
        <authorList>
            <person name="Whitehead M."/>
        </authorList>
    </citation>
    <scope>NUCLEOTIDE SEQUENCE [LARGE SCALE GENOMIC DNA]</scope>
</reference>
<keyword evidence="3" id="KW-1185">Reference proteome</keyword>
<organism evidence="2 3">
    <name type="scientific">Macrosiphum euphorbiae</name>
    <name type="common">potato aphid</name>
    <dbReference type="NCBI Taxonomy" id="13131"/>
    <lineage>
        <taxon>Eukaryota</taxon>
        <taxon>Metazoa</taxon>
        <taxon>Ecdysozoa</taxon>
        <taxon>Arthropoda</taxon>
        <taxon>Hexapoda</taxon>
        <taxon>Insecta</taxon>
        <taxon>Pterygota</taxon>
        <taxon>Neoptera</taxon>
        <taxon>Paraneoptera</taxon>
        <taxon>Hemiptera</taxon>
        <taxon>Sternorrhyncha</taxon>
        <taxon>Aphidomorpha</taxon>
        <taxon>Aphidoidea</taxon>
        <taxon>Aphididae</taxon>
        <taxon>Macrosiphini</taxon>
        <taxon>Macrosiphum</taxon>
    </lineage>
</organism>
<dbReference type="Proteomes" id="UP001160148">
    <property type="component" value="Unassembled WGS sequence"/>
</dbReference>
<comment type="caution">
    <text evidence="2">The sequence shown here is derived from an EMBL/GenBank/DDBJ whole genome shotgun (WGS) entry which is preliminary data.</text>
</comment>
<name>A0AAV0WFP6_9HEMI</name>
<accession>A0AAV0WFP6</accession>
<evidence type="ECO:0000313" key="3">
    <source>
        <dbReference type="Proteomes" id="UP001160148"/>
    </source>
</evidence>
<evidence type="ECO:0000313" key="1">
    <source>
        <dbReference type="EMBL" id="CAI6352431.1"/>
    </source>
</evidence>
<gene>
    <name evidence="2" type="ORF">MEUPH1_LOCUS10594</name>
    <name evidence="1" type="ORF">MEUPH1_LOCUS8676</name>
</gene>
<dbReference type="EMBL" id="CARXXK010000002">
    <property type="protein sequence ID" value="CAI6354625.1"/>
    <property type="molecule type" value="Genomic_DNA"/>
</dbReference>
<dbReference type="EMBL" id="CARXXK010000002">
    <property type="protein sequence ID" value="CAI6352431.1"/>
    <property type="molecule type" value="Genomic_DNA"/>
</dbReference>
<sequence>MEESITVTETCSEVQLQALLDHTALRLYKYVEEVVKTCSEEEKKNMVLLSKWGCDGSQQTQYKQKFQNSKDSDANIFQTSFVPLR</sequence>